<feature type="signal peptide" evidence="2">
    <location>
        <begin position="1"/>
        <end position="22"/>
    </location>
</feature>
<organism evidence="4">
    <name type="scientific">Chlorella variabilis</name>
    <name type="common">Green alga</name>
    <dbReference type="NCBI Taxonomy" id="554065"/>
    <lineage>
        <taxon>Eukaryota</taxon>
        <taxon>Viridiplantae</taxon>
        <taxon>Chlorophyta</taxon>
        <taxon>core chlorophytes</taxon>
        <taxon>Trebouxiophyceae</taxon>
        <taxon>Chlorellales</taxon>
        <taxon>Chlorellaceae</taxon>
        <taxon>Chlorella clade</taxon>
        <taxon>Chlorella</taxon>
    </lineage>
</organism>
<evidence type="ECO:0000313" key="4">
    <source>
        <dbReference type="Proteomes" id="UP000008141"/>
    </source>
</evidence>
<dbReference type="KEGG" id="cvr:CHLNCDRAFT_133010"/>
<gene>
    <name evidence="3" type="ORF">CHLNCDRAFT_133010</name>
</gene>
<dbReference type="GeneID" id="17359305"/>
<dbReference type="EMBL" id="GL433835">
    <property type="protein sequence ID" value="EFN59939.1"/>
    <property type="molecule type" value="Genomic_DNA"/>
</dbReference>
<evidence type="ECO:0000256" key="2">
    <source>
        <dbReference type="SAM" id="SignalP"/>
    </source>
</evidence>
<evidence type="ECO:0000313" key="3">
    <source>
        <dbReference type="EMBL" id="EFN59939.1"/>
    </source>
</evidence>
<dbReference type="RefSeq" id="XP_005852041.1">
    <property type="nucleotide sequence ID" value="XM_005851979.1"/>
</dbReference>
<accession>E1Z253</accession>
<evidence type="ECO:0000256" key="1">
    <source>
        <dbReference type="SAM" id="MobiDB-lite"/>
    </source>
</evidence>
<protein>
    <submittedName>
        <fullName evidence="3">Expressed protein</fullName>
    </submittedName>
</protein>
<sequence length="218" mass="23346">MTSPRALALALCLTLAAAGSAAAPHPIFSCADLPAKWGSDPSEKFWSEVTPASPPRYASDPSATRPPGCSNWTPDAYGCQQTAGRGTNYALQVNFTCTSPESELTLGMTVDVNTYEQYINVDDLDVEFLAVNGDIVMGNLDEHEWYDANDSIWGDVHHHDDHDDDDDDDDDFNNASSSYWQNVGAGFAAAGKAAGEKAAAAGEAIGQSFENMFGRKLK</sequence>
<feature type="region of interest" description="Disordered" evidence="1">
    <location>
        <begin position="48"/>
        <end position="69"/>
    </location>
</feature>
<proteinExistence type="predicted"/>
<dbReference type="AlphaFoldDB" id="E1Z253"/>
<keyword evidence="2" id="KW-0732">Signal</keyword>
<name>E1Z253_CHLVA</name>
<dbReference type="Proteomes" id="UP000008141">
    <property type="component" value="Unassembled WGS sequence"/>
</dbReference>
<keyword evidence="4" id="KW-1185">Reference proteome</keyword>
<reference evidence="3 4" key="1">
    <citation type="journal article" date="2010" name="Plant Cell">
        <title>The Chlorella variabilis NC64A genome reveals adaptation to photosymbiosis, coevolution with viruses, and cryptic sex.</title>
        <authorList>
            <person name="Blanc G."/>
            <person name="Duncan G."/>
            <person name="Agarkova I."/>
            <person name="Borodovsky M."/>
            <person name="Gurnon J."/>
            <person name="Kuo A."/>
            <person name="Lindquist E."/>
            <person name="Lucas S."/>
            <person name="Pangilinan J."/>
            <person name="Polle J."/>
            <person name="Salamov A."/>
            <person name="Terry A."/>
            <person name="Yamada T."/>
            <person name="Dunigan D.D."/>
            <person name="Grigoriev I.V."/>
            <person name="Claverie J.M."/>
            <person name="Van Etten J.L."/>
        </authorList>
    </citation>
    <scope>NUCLEOTIDE SEQUENCE [LARGE SCALE GENOMIC DNA]</scope>
    <source>
        <strain evidence="3 4">NC64A</strain>
    </source>
</reference>
<feature type="chain" id="PRO_5003155397" evidence="2">
    <location>
        <begin position="23"/>
        <end position="218"/>
    </location>
</feature>
<dbReference type="InParanoid" id="E1Z253"/>